<feature type="region of interest" description="Disordered" evidence="6">
    <location>
        <begin position="131"/>
        <end position="174"/>
    </location>
</feature>
<sequence length="865" mass="97066">MKFSHSLQFNAVPEWSSKYINYPSLKKIAYNLQRQYVQELNNKNLNEEANFTIDPNDPTNPVIVFINALNNEVDRINKFYNQKEDEILNEYTSVFHECLDFENEFPYDSNDVKIRNSLKKILNSLLPNYSDNQQQQQQQIDDISRSQQESSSHNLINSTHNNDNDNNIDNNIDHYNHDDVNSFVSPKLSATNTPLPFENNVNRSVEDIESLKLQKKKSFPTLFYDDDFHVTFLEALKVEKKPLITRVFTHLSELKSFIELNKIGFGKALKKFDKLLQTNIKSSYLLKLDEFYVFKTSTMDNLNNKISNIVKLYSIFTHNNINEAKLELGTNLREKVVFERNTVWRDMIGMERKSQAAYAKPEFIEESLISNKNPLVINLGASRKLIIPPIFYSISTFKILLITFITLILLKFSPFNDQQQKNCFAVLICSSLSWASEAIPLFTTSLLLPFLLVILKVLKNPETNEILEASEASKFICSAMWSPIILLLLGGFTLAAALSKYNLDKYACTFLLSKVQQRPAPILFSIMVVSTLVAAFVSNVAAPVLMYSVVQPILNTLNDSTINGKTVKNEFAQALVLGIALASSIAGMASPIASPQNVVALQFMDPQPNWIQWFAISIPVCTCCLILIFIVLMISFSFKDVTIVPIHQHSDNFNSKQYIVILISFITIVLWCLASVLEPWIGDMGQIALISMVTFYGTGILSQEDFNNYPWTIVILAMGGLALGKAVTVSGLLSTIAKLIQEQLKDAELFTILAVFGFIVLIMATFVSHTVAALIIIPLIAEIGRSLPDPHPNILVFCTSLICSCAMGLPTSGFPNVTAIGLTNNIGEKYLNVNTFIKIGVPTSIGCLVIVITVGYLCLKLIGFQ</sequence>
<feature type="transmembrane region" description="Helical" evidence="7">
    <location>
        <begin position="713"/>
        <end position="737"/>
    </location>
</feature>
<dbReference type="PROSITE" id="PS51382">
    <property type="entry name" value="SPX"/>
    <property type="match status" value="1"/>
</dbReference>
<feature type="transmembrane region" description="Helical" evidence="7">
    <location>
        <begin position="793"/>
        <end position="815"/>
    </location>
</feature>
<evidence type="ECO:0000256" key="3">
    <source>
        <dbReference type="ARBA" id="ARBA00022692"/>
    </source>
</evidence>
<keyword evidence="4 7" id="KW-1133">Transmembrane helix</keyword>
<accession>A0A9P6WMR2</accession>
<feature type="transmembrane region" description="Helical" evidence="7">
    <location>
        <begin position="390"/>
        <end position="410"/>
    </location>
</feature>
<evidence type="ECO:0000259" key="8">
    <source>
        <dbReference type="PROSITE" id="PS51382"/>
    </source>
</evidence>
<dbReference type="OrthoDB" id="10260443at2759"/>
<feature type="transmembrane region" description="Helical" evidence="7">
    <location>
        <begin position="749"/>
        <end position="781"/>
    </location>
</feature>
<feature type="transmembrane region" description="Helical" evidence="7">
    <location>
        <begin position="683"/>
        <end position="701"/>
    </location>
</feature>
<dbReference type="Proteomes" id="UP000697127">
    <property type="component" value="Unassembled WGS sequence"/>
</dbReference>
<dbReference type="GO" id="GO:0005886">
    <property type="term" value="C:plasma membrane"/>
    <property type="evidence" value="ECO:0007669"/>
    <property type="project" value="TreeGrafter"/>
</dbReference>
<evidence type="ECO:0000256" key="4">
    <source>
        <dbReference type="ARBA" id="ARBA00022989"/>
    </source>
</evidence>
<dbReference type="GO" id="GO:0006797">
    <property type="term" value="P:polyphosphate metabolic process"/>
    <property type="evidence" value="ECO:0007669"/>
    <property type="project" value="TreeGrafter"/>
</dbReference>
<dbReference type="GO" id="GO:0005315">
    <property type="term" value="F:phosphate transmembrane transporter activity"/>
    <property type="evidence" value="ECO:0007669"/>
    <property type="project" value="TreeGrafter"/>
</dbReference>
<feature type="transmembrane region" description="Helical" evidence="7">
    <location>
        <begin position="479"/>
        <end position="502"/>
    </location>
</feature>
<keyword evidence="2" id="KW-0813">Transport</keyword>
<keyword evidence="3 7" id="KW-0812">Transmembrane</keyword>
<dbReference type="Pfam" id="PF03600">
    <property type="entry name" value="CitMHS"/>
    <property type="match status" value="1"/>
</dbReference>
<feature type="transmembrane region" description="Helical" evidence="7">
    <location>
        <begin position="835"/>
        <end position="859"/>
    </location>
</feature>
<feature type="transmembrane region" description="Helical" evidence="7">
    <location>
        <begin position="438"/>
        <end position="458"/>
    </location>
</feature>
<reference evidence="9" key="1">
    <citation type="submission" date="2020-11" db="EMBL/GenBank/DDBJ databases">
        <title>Kefir isolates.</title>
        <authorList>
            <person name="Marcisauskas S."/>
            <person name="Kim Y."/>
            <person name="Blasche S."/>
        </authorList>
    </citation>
    <scope>NUCLEOTIDE SEQUENCE</scope>
    <source>
        <strain evidence="9">Olga-1</strain>
    </source>
</reference>
<dbReference type="EMBL" id="PUHW01000117">
    <property type="protein sequence ID" value="KAG0688858.1"/>
    <property type="molecule type" value="Genomic_DNA"/>
</dbReference>
<evidence type="ECO:0000256" key="2">
    <source>
        <dbReference type="ARBA" id="ARBA00022448"/>
    </source>
</evidence>
<comment type="caution">
    <text evidence="9">The sequence shown here is derived from an EMBL/GenBank/DDBJ whole genome shotgun (WGS) entry which is preliminary data.</text>
</comment>
<feature type="transmembrane region" description="Helical" evidence="7">
    <location>
        <begin position="522"/>
        <end position="550"/>
    </location>
</feature>
<dbReference type="GO" id="GO:0006817">
    <property type="term" value="P:phosphate ion transport"/>
    <property type="evidence" value="ECO:0007669"/>
    <property type="project" value="TreeGrafter"/>
</dbReference>
<feature type="transmembrane region" description="Helical" evidence="7">
    <location>
        <begin position="613"/>
        <end position="638"/>
    </location>
</feature>
<dbReference type="PANTHER" id="PTHR10283">
    <property type="entry name" value="SOLUTE CARRIER FAMILY 13 MEMBER"/>
    <property type="match status" value="1"/>
</dbReference>
<gene>
    <name evidence="9" type="primary">PHO91</name>
    <name evidence="9" type="ORF">C6P40_000415</name>
</gene>
<feature type="transmembrane region" description="Helical" evidence="7">
    <location>
        <begin position="571"/>
        <end position="593"/>
    </location>
</feature>
<protein>
    <submittedName>
        <fullName evidence="9">Low-affinity phosphate transporter</fullName>
    </submittedName>
</protein>
<keyword evidence="10" id="KW-1185">Reference proteome</keyword>
<feature type="transmembrane region" description="Helical" evidence="7">
    <location>
        <begin position="658"/>
        <end position="677"/>
    </location>
</feature>
<evidence type="ECO:0000313" key="10">
    <source>
        <dbReference type="Proteomes" id="UP000697127"/>
    </source>
</evidence>
<organism evidence="9 10">
    <name type="scientific">Pichia californica</name>
    <dbReference type="NCBI Taxonomy" id="460514"/>
    <lineage>
        <taxon>Eukaryota</taxon>
        <taxon>Fungi</taxon>
        <taxon>Dikarya</taxon>
        <taxon>Ascomycota</taxon>
        <taxon>Saccharomycotina</taxon>
        <taxon>Pichiomycetes</taxon>
        <taxon>Pichiales</taxon>
        <taxon>Pichiaceae</taxon>
        <taxon>Pichia</taxon>
    </lineage>
</organism>
<dbReference type="Pfam" id="PF03105">
    <property type="entry name" value="SPX"/>
    <property type="match status" value="2"/>
</dbReference>
<name>A0A9P6WMR2_9ASCO</name>
<feature type="compositionally biased region" description="Low complexity" evidence="6">
    <location>
        <begin position="131"/>
        <end position="170"/>
    </location>
</feature>
<dbReference type="InterPro" id="IPR004331">
    <property type="entry name" value="SPX_dom"/>
</dbReference>
<evidence type="ECO:0000256" key="1">
    <source>
        <dbReference type="ARBA" id="ARBA00004141"/>
    </source>
</evidence>
<comment type="subcellular location">
    <subcellularLocation>
        <location evidence="1">Membrane</location>
        <topology evidence="1">Multi-pass membrane protein</topology>
    </subcellularLocation>
</comment>
<evidence type="ECO:0000313" key="9">
    <source>
        <dbReference type="EMBL" id="KAG0688858.1"/>
    </source>
</evidence>
<dbReference type="CDD" id="cd14478">
    <property type="entry name" value="SPX_PHO87_PHO90_like"/>
    <property type="match status" value="1"/>
</dbReference>
<proteinExistence type="predicted"/>
<evidence type="ECO:0000256" key="7">
    <source>
        <dbReference type="SAM" id="Phobius"/>
    </source>
</evidence>
<evidence type="ECO:0000256" key="6">
    <source>
        <dbReference type="SAM" id="MobiDB-lite"/>
    </source>
</evidence>
<keyword evidence="5 7" id="KW-0472">Membrane</keyword>
<feature type="domain" description="SPX" evidence="8">
    <location>
        <begin position="1"/>
        <end position="286"/>
    </location>
</feature>
<dbReference type="CDD" id="cd01115">
    <property type="entry name" value="SLC13_permease"/>
    <property type="match status" value="1"/>
</dbReference>
<dbReference type="PANTHER" id="PTHR10283:SF92">
    <property type="entry name" value="LOW-AFFINITY PHOSPHATE TRANSPORTER PHO91"/>
    <property type="match status" value="1"/>
</dbReference>
<evidence type="ECO:0000256" key="5">
    <source>
        <dbReference type="ARBA" id="ARBA00023136"/>
    </source>
</evidence>
<dbReference type="AlphaFoldDB" id="A0A9P6WMR2"/>
<dbReference type="InterPro" id="IPR004680">
    <property type="entry name" value="Cit_transptr-like_dom"/>
</dbReference>